<accession>A0ABT1MYA4</accession>
<evidence type="ECO:0000313" key="4">
    <source>
        <dbReference type="Proteomes" id="UP001524460"/>
    </source>
</evidence>
<reference evidence="3 4" key="1">
    <citation type="submission" date="2022-07" db="EMBL/GenBank/DDBJ databases">
        <title>Photobacterium pectinilyticum sp. nov., a marine bacterium isolated from surface seawater of Qingdao offshore.</title>
        <authorList>
            <person name="Wang X."/>
        </authorList>
    </citation>
    <scope>NUCLEOTIDE SEQUENCE [LARGE SCALE GENOMIC DNA]</scope>
    <source>
        <strain evidence="3 4">ZSDE20</strain>
    </source>
</reference>
<evidence type="ECO:0000256" key="2">
    <source>
        <dbReference type="SAM" id="SignalP"/>
    </source>
</evidence>
<feature type="region of interest" description="Disordered" evidence="1">
    <location>
        <begin position="18"/>
        <end position="77"/>
    </location>
</feature>
<protein>
    <recommendedName>
        <fullName evidence="5">Secreted protein</fullName>
    </recommendedName>
</protein>
<dbReference type="PROSITE" id="PS51257">
    <property type="entry name" value="PROKAR_LIPOPROTEIN"/>
    <property type="match status" value="1"/>
</dbReference>
<comment type="caution">
    <text evidence="3">The sequence shown here is derived from an EMBL/GenBank/DDBJ whole genome shotgun (WGS) entry which is preliminary data.</text>
</comment>
<name>A0ABT1MYA4_9GAMM</name>
<sequence>MLNKLTIGFFILLASLLTGCGEPTPPASSPEAATEAESGMEEMHDNEEAETMEETEEHDDSDMPEEQEIENSEDDDY</sequence>
<keyword evidence="4" id="KW-1185">Reference proteome</keyword>
<gene>
    <name evidence="3" type="ORF">NHN17_05160</name>
</gene>
<dbReference type="EMBL" id="JANEYT010000007">
    <property type="protein sequence ID" value="MCQ1057463.1"/>
    <property type="molecule type" value="Genomic_DNA"/>
</dbReference>
<keyword evidence="2" id="KW-0732">Signal</keyword>
<proteinExistence type="predicted"/>
<feature type="chain" id="PRO_5046781084" description="Secreted protein" evidence="2">
    <location>
        <begin position="21"/>
        <end position="77"/>
    </location>
</feature>
<organism evidence="3 4">
    <name type="scientific">Photobacterium pectinilyticum</name>
    <dbReference type="NCBI Taxonomy" id="2906793"/>
    <lineage>
        <taxon>Bacteria</taxon>
        <taxon>Pseudomonadati</taxon>
        <taxon>Pseudomonadota</taxon>
        <taxon>Gammaproteobacteria</taxon>
        <taxon>Vibrionales</taxon>
        <taxon>Vibrionaceae</taxon>
        <taxon>Photobacterium</taxon>
    </lineage>
</organism>
<feature type="signal peptide" evidence="2">
    <location>
        <begin position="1"/>
        <end position="20"/>
    </location>
</feature>
<dbReference type="Proteomes" id="UP001524460">
    <property type="component" value="Unassembled WGS sequence"/>
</dbReference>
<feature type="compositionally biased region" description="Acidic residues" evidence="1">
    <location>
        <begin position="38"/>
        <end position="77"/>
    </location>
</feature>
<evidence type="ECO:0008006" key="5">
    <source>
        <dbReference type="Google" id="ProtNLM"/>
    </source>
</evidence>
<evidence type="ECO:0000313" key="3">
    <source>
        <dbReference type="EMBL" id="MCQ1057463.1"/>
    </source>
</evidence>
<dbReference type="RefSeq" id="WP_255041065.1">
    <property type="nucleotide sequence ID" value="NZ_JANEYT010000007.1"/>
</dbReference>
<evidence type="ECO:0000256" key="1">
    <source>
        <dbReference type="SAM" id="MobiDB-lite"/>
    </source>
</evidence>